<name>A0A3N4ECE3_9GAMM</name>
<feature type="chain" id="PRO_5018184991" evidence="1">
    <location>
        <begin position="37"/>
        <end position="314"/>
    </location>
</feature>
<reference evidence="5" key="2">
    <citation type="submission" date="2018-11" db="EMBL/GenBank/DDBJ databases">
        <title>Shewanella sp. R106.</title>
        <authorList>
            <person name="Hwang Y.J."/>
            <person name="Hwang C.Y."/>
        </authorList>
    </citation>
    <scope>NUCLEOTIDE SEQUENCE [LARGE SCALE GENOMIC DNA]</scope>
    <source>
        <strain evidence="5">R106</strain>
    </source>
</reference>
<accession>A0A3N4ECE3</accession>
<gene>
    <name evidence="3" type="ORF">EGC77_02255</name>
    <name evidence="2" type="ORF">EGC80_18605</name>
</gene>
<dbReference type="EMBL" id="RKKB01000001">
    <property type="protein sequence ID" value="RPA34526.1"/>
    <property type="molecule type" value="Genomic_DNA"/>
</dbReference>
<dbReference type="OrthoDB" id="6313323at2"/>
<evidence type="ECO:0000313" key="4">
    <source>
        <dbReference type="Proteomes" id="UP000273778"/>
    </source>
</evidence>
<keyword evidence="1" id="KW-0732">Signal</keyword>
<reference evidence="2 4" key="1">
    <citation type="submission" date="2018-11" db="EMBL/GenBank/DDBJ databases">
        <title>Shewanella sp. M2.</title>
        <authorList>
            <person name="Hwang Y.J."/>
            <person name="Hwang C.Y."/>
        </authorList>
    </citation>
    <scope>NUCLEOTIDE SEQUENCE [LARGE SCALE GENOMIC DNA]</scope>
    <source>
        <strain evidence="2 4">M2</strain>
    </source>
</reference>
<evidence type="ECO:0000313" key="5">
    <source>
        <dbReference type="Proteomes" id="UP000278855"/>
    </source>
</evidence>
<dbReference type="EMBL" id="CP034073">
    <property type="protein sequence ID" value="AZG36675.1"/>
    <property type="molecule type" value="Genomic_DNA"/>
</dbReference>
<evidence type="ECO:0000313" key="2">
    <source>
        <dbReference type="EMBL" id="AZG36675.1"/>
    </source>
</evidence>
<reference evidence="3" key="3">
    <citation type="submission" date="2018-11" db="EMBL/GenBank/DDBJ databases">
        <authorList>
            <person name="Hwang Y.J."/>
            <person name="Hwang C.Y."/>
        </authorList>
    </citation>
    <scope>NUCLEOTIDE SEQUENCE</scope>
    <source>
        <strain evidence="3">R106</strain>
    </source>
</reference>
<dbReference type="AlphaFoldDB" id="A0A3N4ECE3"/>
<feature type="signal peptide" evidence="1">
    <location>
        <begin position="1"/>
        <end position="36"/>
    </location>
</feature>
<evidence type="ECO:0000256" key="1">
    <source>
        <dbReference type="SAM" id="SignalP"/>
    </source>
</evidence>
<dbReference type="KEGG" id="spsr:EGC80_18605"/>
<organism evidence="3 5">
    <name type="scientific">Shewanella psychromarinicola</name>
    <dbReference type="NCBI Taxonomy" id="2487742"/>
    <lineage>
        <taxon>Bacteria</taxon>
        <taxon>Pseudomonadati</taxon>
        <taxon>Pseudomonadota</taxon>
        <taxon>Gammaproteobacteria</taxon>
        <taxon>Alteromonadales</taxon>
        <taxon>Shewanellaceae</taxon>
        <taxon>Shewanella</taxon>
    </lineage>
</organism>
<keyword evidence="4" id="KW-1185">Reference proteome</keyword>
<sequence length="314" mass="35040">MTLTNLIEVIMPRLKLACCVTAMFLASCIYSASAFAACEARVQSVSLMSSGAQNQYDVFTTSPFGLMQYYEVKVSFSDPNEDCALSLMISTIEQGYQLSGQSGNSLTFSPYLQTSGSFIQNRHWFAEVSPQQSIFRFQLRFPAQQFGSEGDYTNQLLVQLIPNPEQSTTVLDERNQLISARIPPVASISFYGLSQRLYPLDLGRLTTGKRLNIDPNLFIRSTAGYEISFRSDNQGKLRHQSKQERWDIDYIFSVADSVIDFTVTGNQLVVNAPQNHNGQRIPMTIQIGETENRPGGIYEDEIHIDISASGLGSF</sequence>
<protein>
    <submittedName>
        <fullName evidence="3">Uncharacterized protein</fullName>
    </submittedName>
</protein>
<dbReference type="RefSeq" id="WP_124011724.1">
    <property type="nucleotide sequence ID" value="NZ_CP034073.1"/>
</dbReference>
<dbReference type="Proteomes" id="UP000273778">
    <property type="component" value="Chromosome"/>
</dbReference>
<evidence type="ECO:0000313" key="3">
    <source>
        <dbReference type="EMBL" id="RPA34526.1"/>
    </source>
</evidence>
<proteinExistence type="predicted"/>
<dbReference type="Proteomes" id="UP000278855">
    <property type="component" value="Unassembled WGS sequence"/>
</dbReference>